<proteinExistence type="predicted"/>
<keyword evidence="2" id="KW-1185">Reference proteome</keyword>
<accession>A0A9P6ATG0</accession>
<evidence type="ECO:0000313" key="2">
    <source>
        <dbReference type="Proteomes" id="UP000886523"/>
    </source>
</evidence>
<sequence>MTFTPAFVHPIPHGFVISDTAFVLFGSPGHVVVVFGGQRISHRVQTFRPYYSLPAMSASSALIRIATLPTVRESAGSASCHACTGGECKTIGGVVLNGPADRFDLQASGILERMDLWTGRFLSSPIALASRARRHIQRFDGLGKLERD</sequence>
<evidence type="ECO:0000313" key="1">
    <source>
        <dbReference type="EMBL" id="KAF9511571.1"/>
    </source>
</evidence>
<dbReference type="AlphaFoldDB" id="A0A9P6ATG0"/>
<gene>
    <name evidence="1" type="ORF">BS47DRAFT_1394964</name>
</gene>
<protein>
    <submittedName>
        <fullName evidence="1">Uncharacterized protein</fullName>
    </submittedName>
</protein>
<dbReference type="EMBL" id="MU128998">
    <property type="protein sequence ID" value="KAF9511571.1"/>
    <property type="molecule type" value="Genomic_DNA"/>
</dbReference>
<comment type="caution">
    <text evidence="1">The sequence shown here is derived from an EMBL/GenBank/DDBJ whole genome shotgun (WGS) entry which is preliminary data.</text>
</comment>
<dbReference type="Proteomes" id="UP000886523">
    <property type="component" value="Unassembled WGS sequence"/>
</dbReference>
<organism evidence="1 2">
    <name type="scientific">Hydnum rufescens UP504</name>
    <dbReference type="NCBI Taxonomy" id="1448309"/>
    <lineage>
        <taxon>Eukaryota</taxon>
        <taxon>Fungi</taxon>
        <taxon>Dikarya</taxon>
        <taxon>Basidiomycota</taxon>
        <taxon>Agaricomycotina</taxon>
        <taxon>Agaricomycetes</taxon>
        <taxon>Cantharellales</taxon>
        <taxon>Hydnaceae</taxon>
        <taxon>Hydnum</taxon>
    </lineage>
</organism>
<name>A0A9P6ATG0_9AGAM</name>
<reference evidence="1" key="1">
    <citation type="journal article" date="2020" name="Nat. Commun.">
        <title>Large-scale genome sequencing of mycorrhizal fungi provides insights into the early evolution of symbiotic traits.</title>
        <authorList>
            <person name="Miyauchi S."/>
            <person name="Kiss E."/>
            <person name="Kuo A."/>
            <person name="Drula E."/>
            <person name="Kohler A."/>
            <person name="Sanchez-Garcia M."/>
            <person name="Morin E."/>
            <person name="Andreopoulos B."/>
            <person name="Barry K.W."/>
            <person name="Bonito G."/>
            <person name="Buee M."/>
            <person name="Carver A."/>
            <person name="Chen C."/>
            <person name="Cichocki N."/>
            <person name="Clum A."/>
            <person name="Culley D."/>
            <person name="Crous P.W."/>
            <person name="Fauchery L."/>
            <person name="Girlanda M."/>
            <person name="Hayes R.D."/>
            <person name="Keri Z."/>
            <person name="LaButti K."/>
            <person name="Lipzen A."/>
            <person name="Lombard V."/>
            <person name="Magnuson J."/>
            <person name="Maillard F."/>
            <person name="Murat C."/>
            <person name="Nolan M."/>
            <person name="Ohm R.A."/>
            <person name="Pangilinan J."/>
            <person name="Pereira M.F."/>
            <person name="Perotto S."/>
            <person name="Peter M."/>
            <person name="Pfister S."/>
            <person name="Riley R."/>
            <person name="Sitrit Y."/>
            <person name="Stielow J.B."/>
            <person name="Szollosi G."/>
            <person name="Zifcakova L."/>
            <person name="Stursova M."/>
            <person name="Spatafora J.W."/>
            <person name="Tedersoo L."/>
            <person name="Vaario L.M."/>
            <person name="Yamada A."/>
            <person name="Yan M."/>
            <person name="Wang P."/>
            <person name="Xu J."/>
            <person name="Bruns T."/>
            <person name="Baldrian P."/>
            <person name="Vilgalys R."/>
            <person name="Dunand C."/>
            <person name="Henrissat B."/>
            <person name="Grigoriev I.V."/>
            <person name="Hibbett D."/>
            <person name="Nagy L.G."/>
            <person name="Martin F.M."/>
        </authorList>
    </citation>
    <scope>NUCLEOTIDE SEQUENCE</scope>
    <source>
        <strain evidence="1">UP504</strain>
    </source>
</reference>